<gene>
    <name evidence="5" type="ORF">SAMN05421781_1904</name>
</gene>
<organism evidence="5 6">
    <name type="scientific">Marinococcus luteus</name>
    <dbReference type="NCBI Taxonomy" id="1122204"/>
    <lineage>
        <taxon>Bacteria</taxon>
        <taxon>Bacillati</taxon>
        <taxon>Bacillota</taxon>
        <taxon>Bacilli</taxon>
        <taxon>Bacillales</taxon>
        <taxon>Bacillaceae</taxon>
        <taxon>Marinococcus</taxon>
    </lineage>
</organism>
<dbReference type="Pfam" id="PF01510">
    <property type="entry name" value="Amidase_2"/>
    <property type="match status" value="1"/>
</dbReference>
<evidence type="ECO:0000259" key="3">
    <source>
        <dbReference type="SMART" id="SM00644"/>
    </source>
</evidence>
<dbReference type="GO" id="GO:0008270">
    <property type="term" value="F:zinc ion binding"/>
    <property type="evidence" value="ECO:0007669"/>
    <property type="project" value="InterPro"/>
</dbReference>
<dbReference type="SMART" id="SM00644">
    <property type="entry name" value="Ami_2"/>
    <property type="match status" value="1"/>
</dbReference>
<evidence type="ECO:0000256" key="1">
    <source>
        <dbReference type="ARBA" id="ARBA00030881"/>
    </source>
</evidence>
<dbReference type="RefSeq" id="WP_091614214.1">
    <property type="nucleotide sequence ID" value="NZ_FNNC01000003.1"/>
</dbReference>
<keyword evidence="6" id="KW-1185">Reference proteome</keyword>
<name>A0A1H2UU70_9BACI</name>
<dbReference type="InterPro" id="IPR036505">
    <property type="entry name" value="Amidase/PGRP_sf"/>
</dbReference>
<feature type="domain" description="Peptidoglycan recognition protein family" evidence="4">
    <location>
        <begin position="6"/>
        <end position="138"/>
    </location>
</feature>
<accession>A0A1H2UU70</accession>
<dbReference type="GO" id="GO:0008745">
    <property type="term" value="F:N-acetylmuramoyl-L-alanine amidase activity"/>
    <property type="evidence" value="ECO:0007669"/>
    <property type="project" value="InterPro"/>
</dbReference>
<dbReference type="Gene3D" id="1.10.101.10">
    <property type="entry name" value="PGBD-like superfamily/PGBD"/>
    <property type="match status" value="1"/>
</dbReference>
<dbReference type="EMBL" id="FNNC01000003">
    <property type="protein sequence ID" value="SDW59677.1"/>
    <property type="molecule type" value="Genomic_DNA"/>
</dbReference>
<dbReference type="Gene3D" id="3.40.80.10">
    <property type="entry name" value="Peptidoglycan recognition protein-like"/>
    <property type="match status" value="1"/>
</dbReference>
<evidence type="ECO:0000313" key="6">
    <source>
        <dbReference type="Proteomes" id="UP000199488"/>
    </source>
</evidence>
<dbReference type="InterPro" id="IPR006619">
    <property type="entry name" value="PGRP_domain_met/bac"/>
</dbReference>
<feature type="domain" description="N-acetylmuramoyl-L-alanine amidase" evidence="3">
    <location>
        <begin position="18"/>
        <end position="147"/>
    </location>
</feature>
<evidence type="ECO:0000256" key="2">
    <source>
        <dbReference type="ARBA" id="ARBA00032390"/>
    </source>
</evidence>
<dbReference type="SUPFAM" id="SSF47090">
    <property type="entry name" value="PGBD-like"/>
    <property type="match status" value="1"/>
</dbReference>
<protein>
    <recommendedName>
        <fullName evidence="2">Autolysin</fullName>
    </recommendedName>
    <alternativeName>
        <fullName evidence="1">Cell wall hydrolase</fullName>
    </alternativeName>
</protein>
<dbReference type="InterPro" id="IPR036365">
    <property type="entry name" value="PGBD-like_sf"/>
</dbReference>
<dbReference type="GO" id="GO:0009253">
    <property type="term" value="P:peptidoglycan catabolic process"/>
    <property type="evidence" value="ECO:0007669"/>
    <property type="project" value="InterPro"/>
</dbReference>
<dbReference type="InterPro" id="IPR036366">
    <property type="entry name" value="PGBDSf"/>
</dbReference>
<dbReference type="STRING" id="1122204.SAMN05421781_1904"/>
<dbReference type="SMART" id="SM00701">
    <property type="entry name" value="PGRP"/>
    <property type="match status" value="1"/>
</dbReference>
<dbReference type="OrthoDB" id="9812621at2"/>
<dbReference type="InterPro" id="IPR002502">
    <property type="entry name" value="Amidase_domain"/>
</dbReference>
<dbReference type="Pfam" id="PF01471">
    <property type="entry name" value="PG_binding_1"/>
    <property type="match status" value="1"/>
</dbReference>
<evidence type="ECO:0000313" key="5">
    <source>
        <dbReference type="EMBL" id="SDW59677.1"/>
    </source>
</evidence>
<dbReference type="Proteomes" id="UP000199488">
    <property type="component" value="Unassembled WGS sequence"/>
</dbReference>
<evidence type="ECO:0000259" key="4">
    <source>
        <dbReference type="SMART" id="SM00701"/>
    </source>
</evidence>
<dbReference type="AlphaFoldDB" id="A0A1H2UU70"/>
<dbReference type="InterPro" id="IPR002477">
    <property type="entry name" value="Peptidoglycan-bd-like"/>
</dbReference>
<dbReference type="SUPFAM" id="SSF55846">
    <property type="entry name" value="N-acetylmuramoyl-L-alanine amidase-like"/>
    <property type="match status" value="1"/>
</dbReference>
<sequence length="308" mass="33119">MFQQLPQLVDVRGSVKRDGSYQKRSLSQITGIARHHSATTSGDAFSFANYHVDSLGWPSVGYHFVITKDGTIQWANGIDRISYHVGNNNTPLIGVCLVGSSSFTEAQERSFFDLQAALRGTDGVGVSIGDVKGHREYPGHSSNTCPGIDMDSVREAVREGHPVGEDLTPTLRPGDNGPAVARMQQMLLDAGEKLPLYGTDGDFGDETENAVRSFQESQNLNVDGVVGPNTWEALEASAVKGKLAVVLAEVLNVRSRPSFDADAVAGTVSQGEAFTIMEKVNVDGSSTEMFRLKSGLYITAHPGYVQVK</sequence>
<proteinExistence type="predicted"/>
<dbReference type="CDD" id="cd06583">
    <property type="entry name" value="PGRP"/>
    <property type="match status" value="1"/>
</dbReference>
<reference evidence="5 6" key="1">
    <citation type="submission" date="2016-10" db="EMBL/GenBank/DDBJ databases">
        <authorList>
            <person name="de Groot N.N."/>
        </authorList>
    </citation>
    <scope>NUCLEOTIDE SEQUENCE [LARGE SCALE GENOMIC DNA]</scope>
    <source>
        <strain evidence="5 6">DSM 23126</strain>
    </source>
</reference>